<dbReference type="Proteomes" id="UP000268033">
    <property type="component" value="Unassembled WGS sequence"/>
</dbReference>
<reference evidence="3 4" key="1">
    <citation type="submission" date="2018-11" db="EMBL/GenBank/DDBJ databases">
        <title>Genomic Encyclopedia of Type Strains, Phase IV (KMG-IV): sequencing the most valuable type-strain genomes for metagenomic binning, comparative biology and taxonomic classification.</title>
        <authorList>
            <person name="Goeker M."/>
        </authorList>
    </citation>
    <scope>NUCLEOTIDE SEQUENCE [LARGE SCALE GENOMIC DNA]</scope>
    <source>
        <strain evidence="3 4">DSM 21945</strain>
    </source>
</reference>
<dbReference type="STRING" id="584787.GCA_001247655_03717"/>
<keyword evidence="3" id="KW-0378">Hydrolase</keyword>
<dbReference type="Gene3D" id="3.90.960.10">
    <property type="entry name" value="YbaK/aminoacyl-tRNA synthetase-associated domain"/>
    <property type="match status" value="1"/>
</dbReference>
<dbReference type="PANTHER" id="PTHR31423:SF3">
    <property type="entry name" value="PROLYL-TRNA SYNTHETASE ASSOCIATED DOMAIN-CONTAINING PROTEIN 1-RELATED"/>
    <property type="match status" value="1"/>
</dbReference>
<dbReference type="InterPro" id="IPR036754">
    <property type="entry name" value="YbaK/aa-tRNA-synt-asso_dom_sf"/>
</dbReference>
<dbReference type="RefSeq" id="WP_123420481.1">
    <property type="nucleotide sequence ID" value="NZ_JBLXEP010000001.1"/>
</dbReference>
<dbReference type="AlphaFoldDB" id="A0A3N1Q1I0"/>
<dbReference type="GO" id="GO:0002161">
    <property type="term" value="F:aminoacyl-tRNA deacylase activity"/>
    <property type="evidence" value="ECO:0007669"/>
    <property type="project" value="InterPro"/>
</dbReference>
<evidence type="ECO:0000313" key="4">
    <source>
        <dbReference type="Proteomes" id="UP000268033"/>
    </source>
</evidence>
<dbReference type="InterPro" id="IPR040285">
    <property type="entry name" value="ProX/PRXD1"/>
</dbReference>
<dbReference type="EMBL" id="RJUL01000001">
    <property type="protein sequence ID" value="ROQ30696.1"/>
    <property type="molecule type" value="Genomic_DNA"/>
</dbReference>
<gene>
    <name evidence="3" type="ORF">EDC28_101385</name>
</gene>
<dbReference type="PANTHER" id="PTHR31423">
    <property type="entry name" value="YBAK DOMAIN-CONTAINING PROTEIN"/>
    <property type="match status" value="1"/>
</dbReference>
<proteinExistence type="inferred from homology"/>
<dbReference type="InterPro" id="IPR007214">
    <property type="entry name" value="YbaK/aa-tRNA-synth-assoc-dom"/>
</dbReference>
<evidence type="ECO:0000256" key="1">
    <source>
        <dbReference type="ARBA" id="ARBA00010201"/>
    </source>
</evidence>
<evidence type="ECO:0000259" key="2">
    <source>
        <dbReference type="Pfam" id="PF04073"/>
    </source>
</evidence>
<protein>
    <submittedName>
        <fullName evidence="3">Ala-tRNA(Pro) hydrolase</fullName>
    </submittedName>
</protein>
<dbReference type="SUPFAM" id="SSF55826">
    <property type="entry name" value="YbaK/ProRS associated domain"/>
    <property type="match status" value="1"/>
</dbReference>
<sequence length="161" mass="17834">MPNDLLNALGIRYQAFEHPPLNDSQAAERLGVKRPGQRIKNLFLRDNYGRRHVLLLVPASKKVDLKALSAASGLSRLGFASAERLQKYLRVKPGAVSLLALVNDSERQVMLWIDQALWQGGDFQCHPLVSTRTWVLAKSDVERFCAHLGVVPAIIEVPGGD</sequence>
<name>A0A3N1Q1I0_9GAMM</name>
<comment type="similarity">
    <text evidence="1">Belongs to the PRORSD1 family.</text>
</comment>
<dbReference type="Pfam" id="PF04073">
    <property type="entry name" value="tRNA_edit"/>
    <property type="match status" value="1"/>
</dbReference>
<feature type="domain" description="YbaK/aminoacyl-tRNA synthetase-associated" evidence="2">
    <location>
        <begin position="18"/>
        <end position="144"/>
    </location>
</feature>
<keyword evidence="4" id="KW-1185">Reference proteome</keyword>
<dbReference type="CDD" id="cd04335">
    <property type="entry name" value="PrdX_deacylase"/>
    <property type="match status" value="1"/>
</dbReference>
<comment type="caution">
    <text evidence="3">The sequence shown here is derived from an EMBL/GenBank/DDBJ whole genome shotgun (WGS) entry which is preliminary data.</text>
</comment>
<evidence type="ECO:0000313" key="3">
    <source>
        <dbReference type="EMBL" id="ROQ30696.1"/>
    </source>
</evidence>
<accession>A0A3N1Q1I0</accession>
<organism evidence="3 4">
    <name type="scientific">Gallaecimonas pentaromativorans</name>
    <dbReference type="NCBI Taxonomy" id="584787"/>
    <lineage>
        <taxon>Bacteria</taxon>
        <taxon>Pseudomonadati</taxon>
        <taxon>Pseudomonadota</taxon>
        <taxon>Gammaproteobacteria</taxon>
        <taxon>Enterobacterales</taxon>
        <taxon>Gallaecimonadaceae</taxon>
        <taxon>Gallaecimonas</taxon>
    </lineage>
</organism>